<evidence type="ECO:0000256" key="1">
    <source>
        <dbReference type="ARBA" id="ARBA00023015"/>
    </source>
</evidence>
<dbReference type="InterPro" id="IPR018060">
    <property type="entry name" value="HTH_AraC"/>
</dbReference>
<dbReference type="InterPro" id="IPR009057">
    <property type="entry name" value="Homeodomain-like_sf"/>
</dbReference>
<proteinExistence type="predicted"/>
<gene>
    <name evidence="4" type="ORF">P9875_04255</name>
</gene>
<dbReference type="SMART" id="SM00342">
    <property type="entry name" value="HTH_ARAC"/>
    <property type="match status" value="1"/>
</dbReference>
<sequence>MAGTNTTGTNTTARAAPKIAGTIVAMPAAPSPLTRLIAPRTALASCVRAFLVRDTTHCAPLPPAQRLNRFPATPMCCLLWTVAGDVEAAAPAPDLLHVRMPPALFSGPRGYPLVSYNPGPVHSFMVMLYPAALHALTGIDMAALFDQVRPLAPLFDADWLALSDAVLAAPDDDARIALVEAFLAPRWALARKGGDHPAGAIQDWVRRLGVQAASTGLASGARNIERRIKAWAGQPMRTLRRMRRAEQSFLDARESMLQGNASWTDIAAEGGYADQAHLCREVRAITGLSPTELARASREDESYWVYRIWA</sequence>
<protein>
    <submittedName>
        <fullName evidence="4">AraC family transcriptional regulator</fullName>
    </submittedName>
</protein>
<evidence type="ECO:0000259" key="3">
    <source>
        <dbReference type="PROSITE" id="PS01124"/>
    </source>
</evidence>
<organism evidence="4 5">
    <name type="scientific">Janthinobacterium rivuli</name>
    <dbReference type="NCBI Taxonomy" id="2751478"/>
    <lineage>
        <taxon>Bacteria</taxon>
        <taxon>Pseudomonadati</taxon>
        <taxon>Pseudomonadota</taxon>
        <taxon>Betaproteobacteria</taxon>
        <taxon>Burkholderiales</taxon>
        <taxon>Oxalobacteraceae</taxon>
        <taxon>Janthinobacterium</taxon>
    </lineage>
</organism>
<dbReference type="Proteomes" id="UP001219584">
    <property type="component" value="Chromosome"/>
</dbReference>
<evidence type="ECO:0000256" key="2">
    <source>
        <dbReference type="ARBA" id="ARBA00023163"/>
    </source>
</evidence>
<keyword evidence="1" id="KW-0805">Transcription regulation</keyword>
<dbReference type="Pfam" id="PF12833">
    <property type="entry name" value="HTH_18"/>
    <property type="match status" value="1"/>
</dbReference>
<reference evidence="4 5" key="1">
    <citation type="submission" date="2023-04" db="EMBL/GenBank/DDBJ databases">
        <title>Nanopore sequencing of Janthinobacterium from water.</title>
        <authorList>
            <person name="Ciuchcinski K."/>
            <person name="Rokowska A."/>
            <person name="Dziewit L."/>
        </authorList>
    </citation>
    <scope>NUCLEOTIDE SEQUENCE [LARGE SCALE GENOMIC DNA]</scope>
    <source>
        <strain evidence="4 5">DEMB2</strain>
    </source>
</reference>
<keyword evidence="2" id="KW-0804">Transcription</keyword>
<dbReference type="Gene3D" id="1.10.10.60">
    <property type="entry name" value="Homeodomain-like"/>
    <property type="match status" value="1"/>
</dbReference>
<evidence type="ECO:0000313" key="5">
    <source>
        <dbReference type="Proteomes" id="UP001219584"/>
    </source>
</evidence>
<feature type="domain" description="HTH araC/xylS-type" evidence="3">
    <location>
        <begin position="240"/>
        <end position="296"/>
    </location>
</feature>
<dbReference type="EMBL" id="CP121464">
    <property type="protein sequence ID" value="WFR80400.1"/>
    <property type="molecule type" value="Genomic_DNA"/>
</dbReference>
<keyword evidence="5" id="KW-1185">Reference proteome</keyword>
<accession>A0ABY8I6B4</accession>
<dbReference type="SUPFAM" id="SSF46689">
    <property type="entry name" value="Homeodomain-like"/>
    <property type="match status" value="1"/>
</dbReference>
<dbReference type="PROSITE" id="PS01124">
    <property type="entry name" value="HTH_ARAC_FAMILY_2"/>
    <property type="match status" value="1"/>
</dbReference>
<name>A0ABY8I6B4_9BURK</name>
<evidence type="ECO:0000313" key="4">
    <source>
        <dbReference type="EMBL" id="WFR80400.1"/>
    </source>
</evidence>
<dbReference type="RefSeq" id="WP_278317661.1">
    <property type="nucleotide sequence ID" value="NZ_CP121464.1"/>
</dbReference>